<dbReference type="Gene3D" id="2.60.40.10">
    <property type="entry name" value="Immunoglobulins"/>
    <property type="match status" value="3"/>
</dbReference>
<dbReference type="FunFam" id="2.60.40.10:FF:000270">
    <property type="entry name" value="Cell surface protein"/>
    <property type="match status" value="2"/>
</dbReference>
<dbReference type="STRING" id="521011.Mpal_1960"/>
<dbReference type="InterPro" id="IPR006584">
    <property type="entry name" value="Cellulose-bd_IV"/>
</dbReference>
<gene>
    <name evidence="6" type="ordered locus">Mpal_1960</name>
</gene>
<accession>B8GKW7</accession>
<dbReference type="AlphaFoldDB" id="B8GKW7"/>
<dbReference type="SUPFAM" id="SSF49785">
    <property type="entry name" value="Galactose-binding domain-like"/>
    <property type="match status" value="1"/>
</dbReference>
<feature type="domain" description="PKD" evidence="4">
    <location>
        <begin position="496"/>
        <end position="562"/>
    </location>
</feature>
<evidence type="ECO:0000256" key="2">
    <source>
        <dbReference type="ARBA" id="ARBA00022737"/>
    </source>
</evidence>
<keyword evidence="3" id="KW-0325">Glycoprotein</keyword>
<dbReference type="PROSITE" id="PS51125">
    <property type="entry name" value="NHL"/>
    <property type="match status" value="4"/>
</dbReference>
<evidence type="ECO:0000313" key="6">
    <source>
        <dbReference type="EMBL" id="ACL17263.1"/>
    </source>
</evidence>
<keyword evidence="1" id="KW-0732">Signal</keyword>
<dbReference type="SMART" id="SM00606">
    <property type="entry name" value="CBD_IV"/>
    <property type="match status" value="1"/>
</dbReference>
<dbReference type="Proteomes" id="UP000002457">
    <property type="component" value="Chromosome"/>
</dbReference>
<feature type="domain" description="PKD" evidence="4">
    <location>
        <begin position="332"/>
        <end position="402"/>
    </location>
</feature>
<evidence type="ECO:0000256" key="3">
    <source>
        <dbReference type="ARBA" id="ARBA00023180"/>
    </source>
</evidence>
<reference evidence="6 7" key="1">
    <citation type="journal article" date="2015" name="Genome Announc.">
        <title>Complete Genome Sequence of Methanosphaerula palustris E1-9CT, a Hydrogenotrophic Methanogen Isolated from a Minerotrophic Fen Peatland.</title>
        <authorList>
            <person name="Cadillo-Quiroz H."/>
            <person name="Browne P."/>
            <person name="Kyrpides N."/>
            <person name="Woyke T."/>
            <person name="Goodwin L."/>
            <person name="Detter C."/>
            <person name="Yavitt J.B."/>
            <person name="Zinder S.H."/>
        </authorList>
    </citation>
    <scope>NUCLEOTIDE SEQUENCE [LARGE SCALE GENOMIC DNA]</scope>
    <source>
        <strain evidence="7">ATCC BAA-1556 / DSM 19958 / E1-9c</strain>
    </source>
</reference>
<dbReference type="KEGG" id="mpl:Mpal_1960"/>
<dbReference type="InterPro" id="IPR000601">
    <property type="entry name" value="PKD_dom"/>
</dbReference>
<name>B8GKW7_METPE</name>
<dbReference type="SUPFAM" id="SSF49299">
    <property type="entry name" value="PKD domain"/>
    <property type="match status" value="3"/>
</dbReference>
<dbReference type="Pfam" id="PF01436">
    <property type="entry name" value="NHL"/>
    <property type="match status" value="4"/>
</dbReference>
<dbReference type="CDD" id="cd04080">
    <property type="entry name" value="CBM6_cellulase-like"/>
    <property type="match status" value="1"/>
</dbReference>
<dbReference type="PROSITE" id="PS51175">
    <property type="entry name" value="CBM6"/>
    <property type="match status" value="1"/>
</dbReference>
<dbReference type="PANTHER" id="PTHR10680:SF28">
    <property type="entry name" value="SMP-30_GLUCONOLACTONASE_LRE-LIKE REGION DOMAIN-CONTAINING PROTEIN"/>
    <property type="match status" value="1"/>
</dbReference>
<dbReference type="InterPro" id="IPR008979">
    <property type="entry name" value="Galactose-bd-like_sf"/>
</dbReference>
<proteinExistence type="predicted"/>
<feature type="domain" description="CBM6" evidence="5">
    <location>
        <begin position="636"/>
        <end position="781"/>
    </location>
</feature>
<evidence type="ECO:0000256" key="1">
    <source>
        <dbReference type="ARBA" id="ARBA00022729"/>
    </source>
</evidence>
<dbReference type="PANTHER" id="PTHR10680">
    <property type="entry name" value="PEPTIDYL-GLYCINE ALPHA-AMIDATING MONOOXYGENASE"/>
    <property type="match status" value="1"/>
</dbReference>
<dbReference type="eggNOG" id="arCOG03563">
    <property type="taxonomic scope" value="Archaea"/>
</dbReference>
<dbReference type="InterPro" id="IPR035986">
    <property type="entry name" value="PKD_dom_sf"/>
</dbReference>
<dbReference type="InterPro" id="IPR011042">
    <property type="entry name" value="6-blade_b-propeller_TolB-like"/>
</dbReference>
<evidence type="ECO:0000259" key="4">
    <source>
        <dbReference type="PROSITE" id="PS50093"/>
    </source>
</evidence>
<protein>
    <submittedName>
        <fullName evidence="6">Carbohydrate binding family 6</fullName>
    </submittedName>
</protein>
<dbReference type="EMBL" id="CP001338">
    <property type="protein sequence ID" value="ACL17263.1"/>
    <property type="molecule type" value="Genomic_DNA"/>
</dbReference>
<dbReference type="CAZy" id="CBM6">
    <property type="family name" value="Carbohydrate-Binding Module Family 6"/>
</dbReference>
<dbReference type="SUPFAM" id="SSF63829">
    <property type="entry name" value="Calcium-dependent phosphotriesterase"/>
    <property type="match status" value="1"/>
</dbReference>
<dbReference type="GO" id="GO:0030246">
    <property type="term" value="F:carbohydrate binding"/>
    <property type="evidence" value="ECO:0007669"/>
    <property type="project" value="InterPro"/>
</dbReference>
<dbReference type="Gene3D" id="2.120.10.30">
    <property type="entry name" value="TolB, C-terminal domain"/>
    <property type="match status" value="3"/>
</dbReference>
<dbReference type="SMART" id="SM00089">
    <property type="entry name" value="PKD"/>
    <property type="match status" value="3"/>
</dbReference>
<organism evidence="6 7">
    <name type="scientific">Methanosphaerula palustris (strain ATCC BAA-1556 / DSM 19958 / E1-9c)</name>
    <dbReference type="NCBI Taxonomy" id="521011"/>
    <lineage>
        <taxon>Archaea</taxon>
        <taxon>Methanobacteriati</taxon>
        <taxon>Methanobacteriota</taxon>
        <taxon>Stenosarchaea group</taxon>
        <taxon>Methanomicrobia</taxon>
        <taxon>Methanomicrobiales</taxon>
        <taxon>Methanoregulaceae</taxon>
        <taxon>Methanosphaerula</taxon>
    </lineage>
</organism>
<feature type="domain" description="PKD" evidence="4">
    <location>
        <begin position="435"/>
        <end position="476"/>
    </location>
</feature>
<dbReference type="CDD" id="cd00146">
    <property type="entry name" value="PKD"/>
    <property type="match status" value="3"/>
</dbReference>
<dbReference type="HOGENOM" id="CLU_375377_0_0_2"/>
<keyword evidence="2" id="KW-0677">Repeat</keyword>
<dbReference type="InterPro" id="IPR022409">
    <property type="entry name" value="PKD/Chitinase_dom"/>
</dbReference>
<dbReference type="InterPro" id="IPR001258">
    <property type="entry name" value="NHL_repeat"/>
</dbReference>
<sequence length="786" mass="84074" precursor="true">MRFQAVRMRLFNRMRIFFVICVLLLLLSGVGVVGALNPLPYSLQWNGTEIGSLGGGLHAPGSVAVDDAGSVYVSDSANHQVQKFTSDGIFVKNWSNPVGNTGDFWYPVGIAVDPTGANVYVSDLESNRILKFTSNGDFVDEWNTSGGDPYGVAVDRSGHVFVAEVYNYEGGLGQVQEFAPSGDLINNWSPGGKKNPLGVAVDSNNNVYISYFNSNQIRKFTSNGTWLATWGRADGVHGSNATEFWAPTDIGVDGDDNVYVADTDNNRIQIFNAAGLPLGSLGNTAPHSGQGSGAFNRPSDVAVDSTGTVFAADTGNNRIQRFGVVRAPTPTISAGFYAIGHIGQAPYPVRFLDQSVGSPTAWHWDFGDGSTSTEQSPTHIYNNTGAYNVALTASNDLASDTAIQYRCIIVNTVPVANFTSNATAGQTPFTVQFTDQSSDASGYQWQFGDGTTSADKNPVHTYSHPGTYSVTLTITSGDYGSVFTEKSGYITVTDPPTVGFSANVTAGLFPLAVQFNESITGSVQYYYWQFGDGATSFDREPIHVYNVAGRYTVSLYAIGSNGTQEKTVEDYINVISPITPTPTTPAPVNTTPVPTTQVPTMTLTPVPTNTTLVPTVTTIVPTVTGSPYNGPHNIPGTLQAEDYDLGGEGVAYHDTTAGNEGGVYRHDDVDIEQLDTDGSPNVGWIRSGEWLGYTVNVSTVGTYSTSTYDARFRVASSHFGSSILVYVDNGTTPVANVSVPNTGDWQIFKTILVSIPLPAGQHRLVLKFPTDNVNINWITFTSRGVE</sequence>
<dbReference type="PROSITE" id="PS50093">
    <property type="entry name" value="PKD"/>
    <property type="match status" value="3"/>
</dbReference>
<dbReference type="eggNOG" id="arCOG02510">
    <property type="taxonomic scope" value="Archaea"/>
</dbReference>
<dbReference type="GO" id="GO:0005576">
    <property type="term" value="C:extracellular region"/>
    <property type="evidence" value="ECO:0007669"/>
    <property type="project" value="TreeGrafter"/>
</dbReference>
<keyword evidence="7" id="KW-1185">Reference proteome</keyword>
<dbReference type="Gene3D" id="2.60.120.260">
    <property type="entry name" value="Galactose-binding domain-like"/>
    <property type="match status" value="1"/>
</dbReference>
<dbReference type="InterPro" id="IPR005084">
    <property type="entry name" value="CBM6"/>
</dbReference>
<dbReference type="Pfam" id="PF18911">
    <property type="entry name" value="PKD_4"/>
    <property type="match status" value="3"/>
</dbReference>
<evidence type="ECO:0000259" key="5">
    <source>
        <dbReference type="PROSITE" id="PS51175"/>
    </source>
</evidence>
<evidence type="ECO:0000313" key="7">
    <source>
        <dbReference type="Proteomes" id="UP000002457"/>
    </source>
</evidence>
<dbReference type="InterPro" id="IPR013783">
    <property type="entry name" value="Ig-like_fold"/>
</dbReference>
<dbReference type="Pfam" id="PF03422">
    <property type="entry name" value="CBM_6"/>
    <property type="match status" value="1"/>
</dbReference>